<dbReference type="Proteomes" id="UP000805193">
    <property type="component" value="Unassembled WGS sequence"/>
</dbReference>
<reference evidence="1 2" key="1">
    <citation type="journal article" date="2020" name="Cell">
        <title>Large-Scale Comparative Analyses of Tick Genomes Elucidate Their Genetic Diversity and Vector Capacities.</title>
        <authorList>
            <consortium name="Tick Genome and Microbiome Consortium (TIGMIC)"/>
            <person name="Jia N."/>
            <person name="Wang J."/>
            <person name="Shi W."/>
            <person name="Du L."/>
            <person name="Sun Y."/>
            <person name="Zhan W."/>
            <person name="Jiang J.F."/>
            <person name="Wang Q."/>
            <person name="Zhang B."/>
            <person name="Ji P."/>
            <person name="Bell-Sakyi L."/>
            <person name="Cui X.M."/>
            <person name="Yuan T.T."/>
            <person name="Jiang B.G."/>
            <person name="Yang W.F."/>
            <person name="Lam T.T."/>
            <person name="Chang Q.C."/>
            <person name="Ding S.J."/>
            <person name="Wang X.J."/>
            <person name="Zhu J.G."/>
            <person name="Ruan X.D."/>
            <person name="Zhao L."/>
            <person name="Wei J.T."/>
            <person name="Ye R.Z."/>
            <person name="Que T.C."/>
            <person name="Du C.H."/>
            <person name="Zhou Y.H."/>
            <person name="Cheng J.X."/>
            <person name="Dai P.F."/>
            <person name="Guo W.B."/>
            <person name="Han X.H."/>
            <person name="Huang E.J."/>
            <person name="Li L.F."/>
            <person name="Wei W."/>
            <person name="Gao Y.C."/>
            <person name="Liu J.Z."/>
            <person name="Shao H.Z."/>
            <person name="Wang X."/>
            <person name="Wang C.C."/>
            <person name="Yang T.C."/>
            <person name="Huo Q.B."/>
            <person name="Li W."/>
            <person name="Chen H.Y."/>
            <person name="Chen S.E."/>
            <person name="Zhou L.G."/>
            <person name="Ni X.B."/>
            <person name="Tian J.H."/>
            <person name="Sheng Y."/>
            <person name="Liu T."/>
            <person name="Pan Y.S."/>
            <person name="Xia L.Y."/>
            <person name="Li J."/>
            <person name="Zhao F."/>
            <person name="Cao W.C."/>
        </authorList>
    </citation>
    <scope>NUCLEOTIDE SEQUENCE [LARGE SCALE GENOMIC DNA]</scope>
    <source>
        <strain evidence="1">Iper-2018</strain>
    </source>
</reference>
<name>A0AC60Q6D5_IXOPE</name>
<proteinExistence type="predicted"/>
<gene>
    <name evidence="1" type="ORF">HPB47_024456</name>
</gene>
<sequence>DRRQAKSALLKRRLFQGDIVRDSQDKLVTTDQDLLWPGGVVYYTIHPKLNRRKRAIRKAMLELESKTCVRFVQRTDQTDYLNIIANEGCESHIGRVGGAQELSLGPGCVWHGTILHEFLHALGFEHEHARIDRDNYIKVYRNNILADEWDQFKKQDPSESRILNPFDYGSVMLYGSTTFARSDDVYSMTGKDGSLLQETWDKPGLSASDVLRSALKAYAQVEENAEVDQQKMEAQVQAHSLAKADIGSVMNESF</sequence>
<protein>
    <submittedName>
        <fullName evidence="1">Uncharacterized protein</fullName>
    </submittedName>
</protein>
<accession>A0AC60Q6D5</accession>
<organism evidence="1 2">
    <name type="scientific">Ixodes persulcatus</name>
    <name type="common">Taiga tick</name>
    <dbReference type="NCBI Taxonomy" id="34615"/>
    <lineage>
        <taxon>Eukaryota</taxon>
        <taxon>Metazoa</taxon>
        <taxon>Ecdysozoa</taxon>
        <taxon>Arthropoda</taxon>
        <taxon>Chelicerata</taxon>
        <taxon>Arachnida</taxon>
        <taxon>Acari</taxon>
        <taxon>Parasitiformes</taxon>
        <taxon>Ixodida</taxon>
        <taxon>Ixodoidea</taxon>
        <taxon>Ixodidae</taxon>
        <taxon>Ixodinae</taxon>
        <taxon>Ixodes</taxon>
    </lineage>
</organism>
<feature type="non-terminal residue" evidence="1">
    <location>
        <position position="254"/>
    </location>
</feature>
<evidence type="ECO:0000313" key="1">
    <source>
        <dbReference type="EMBL" id="KAG0428562.1"/>
    </source>
</evidence>
<keyword evidence="2" id="KW-1185">Reference proteome</keyword>
<dbReference type="EMBL" id="JABSTQ010009509">
    <property type="protein sequence ID" value="KAG0428562.1"/>
    <property type="molecule type" value="Genomic_DNA"/>
</dbReference>
<feature type="non-terminal residue" evidence="1">
    <location>
        <position position="1"/>
    </location>
</feature>
<comment type="caution">
    <text evidence="1">The sequence shown here is derived from an EMBL/GenBank/DDBJ whole genome shotgun (WGS) entry which is preliminary data.</text>
</comment>
<evidence type="ECO:0000313" key="2">
    <source>
        <dbReference type="Proteomes" id="UP000805193"/>
    </source>
</evidence>